<dbReference type="PANTHER" id="PTHR42280:SF1">
    <property type="entry name" value="CITG FAMILY PROTEIN"/>
    <property type="match status" value="1"/>
</dbReference>
<proteinExistence type="predicted"/>
<protein>
    <submittedName>
        <fullName evidence="1">ATP:dephospho-CoA triphosphoribosyl transferase</fullName>
    </submittedName>
</protein>
<keyword evidence="2" id="KW-1185">Reference proteome</keyword>
<keyword evidence="1" id="KW-0808">Transferase</keyword>
<dbReference type="PANTHER" id="PTHR42280">
    <property type="entry name" value="CITG FAMILY PROTEIN"/>
    <property type="match status" value="1"/>
</dbReference>
<dbReference type="EMBL" id="CP036276">
    <property type="protein sequence ID" value="QDU47089.1"/>
    <property type="molecule type" value="Genomic_DNA"/>
</dbReference>
<name>A0A517ZX71_9PLAN</name>
<evidence type="ECO:0000313" key="1">
    <source>
        <dbReference type="EMBL" id="QDU47089.1"/>
    </source>
</evidence>
<sequence length="307" mass="32991">MHQDRKQLEEMIRVACLWEATAHKPGNVHPAAGFVDLVYDDFVQAAHVVEPVLARSAELKVGPTVLAAIRATREALGRNVNLGIVLLIAPLAAVPPERLLTDGIGDILEGVDNEDAALVYEAIRLAAPGGMGTVEDQDVAEAPTESLLAVMKRAAEWDQIAAEYANGFGVVLDYATLHFADAPSSQEQWNASIVHLQLKLMARFGDSLIARKCGAAIAGEARQRAQRALESFEESADLASTEVAELDVWLRGDGHRRNPGTTADLIAAILFAAFRDGLADFENARQALSDARDSAAGQDILINEGRR</sequence>
<dbReference type="Gene3D" id="1.10.4200.10">
    <property type="entry name" value="Triphosphoribosyl-dephospho-CoA protein"/>
    <property type="match status" value="1"/>
</dbReference>
<dbReference type="InterPro" id="IPR002736">
    <property type="entry name" value="CitG"/>
</dbReference>
<accession>A0A517ZX71</accession>
<dbReference type="RefSeq" id="WP_145379749.1">
    <property type="nucleotide sequence ID" value="NZ_CP036276.1"/>
</dbReference>
<dbReference type="AlphaFoldDB" id="A0A517ZX71"/>
<reference evidence="1 2" key="1">
    <citation type="submission" date="2019-02" db="EMBL/GenBank/DDBJ databases">
        <title>Deep-cultivation of Planctomycetes and their phenomic and genomic characterization uncovers novel biology.</title>
        <authorList>
            <person name="Wiegand S."/>
            <person name="Jogler M."/>
            <person name="Boedeker C."/>
            <person name="Pinto D."/>
            <person name="Vollmers J."/>
            <person name="Rivas-Marin E."/>
            <person name="Kohn T."/>
            <person name="Peeters S.H."/>
            <person name="Heuer A."/>
            <person name="Rast P."/>
            <person name="Oberbeckmann S."/>
            <person name="Bunk B."/>
            <person name="Jeske O."/>
            <person name="Meyerdierks A."/>
            <person name="Storesund J.E."/>
            <person name="Kallscheuer N."/>
            <person name="Luecker S."/>
            <person name="Lage O.M."/>
            <person name="Pohl T."/>
            <person name="Merkel B.J."/>
            <person name="Hornburger P."/>
            <person name="Mueller R.-W."/>
            <person name="Bruemmer F."/>
            <person name="Labrenz M."/>
            <person name="Spormann A.M."/>
            <person name="Op den Camp H."/>
            <person name="Overmann J."/>
            <person name="Amann R."/>
            <person name="Jetten M.S.M."/>
            <person name="Mascher T."/>
            <person name="Medema M.H."/>
            <person name="Devos D.P."/>
            <person name="Kaster A.-K."/>
            <person name="Ovreas L."/>
            <person name="Rohde M."/>
            <person name="Galperin M.Y."/>
            <person name="Jogler C."/>
        </authorList>
    </citation>
    <scope>NUCLEOTIDE SEQUENCE [LARGE SCALE GENOMIC DNA]</scope>
    <source>
        <strain evidence="1 2">Mal52</strain>
    </source>
</reference>
<gene>
    <name evidence="1" type="ORF">Mal52_56170</name>
</gene>
<evidence type="ECO:0000313" key="2">
    <source>
        <dbReference type="Proteomes" id="UP000319383"/>
    </source>
</evidence>
<organism evidence="1 2">
    <name type="scientific">Symmachiella dynata</name>
    <dbReference type="NCBI Taxonomy" id="2527995"/>
    <lineage>
        <taxon>Bacteria</taxon>
        <taxon>Pseudomonadati</taxon>
        <taxon>Planctomycetota</taxon>
        <taxon>Planctomycetia</taxon>
        <taxon>Planctomycetales</taxon>
        <taxon>Planctomycetaceae</taxon>
        <taxon>Symmachiella</taxon>
    </lineage>
</organism>
<dbReference type="KEGG" id="sdyn:Mal52_56170"/>
<dbReference type="GO" id="GO:0046917">
    <property type="term" value="F:triphosphoribosyl-dephospho-CoA synthase activity"/>
    <property type="evidence" value="ECO:0007669"/>
    <property type="project" value="InterPro"/>
</dbReference>
<dbReference type="Pfam" id="PF01874">
    <property type="entry name" value="CitG"/>
    <property type="match status" value="1"/>
</dbReference>
<dbReference type="Proteomes" id="UP000319383">
    <property type="component" value="Chromosome"/>
</dbReference>
<dbReference type="GO" id="GO:0005524">
    <property type="term" value="F:ATP binding"/>
    <property type="evidence" value="ECO:0007669"/>
    <property type="project" value="InterPro"/>
</dbReference>